<dbReference type="Gene3D" id="3.40.50.1820">
    <property type="entry name" value="alpha/beta hydrolase"/>
    <property type="match status" value="2"/>
</dbReference>
<comment type="caution">
    <text evidence="4">The sequence shown here is derived from an EMBL/GenBank/DDBJ whole genome shotgun (WGS) entry which is preliminary data.</text>
</comment>
<dbReference type="Pfam" id="PF08530">
    <property type="entry name" value="PepX_C"/>
    <property type="match status" value="1"/>
</dbReference>
<dbReference type="SUPFAM" id="SSF53474">
    <property type="entry name" value="alpha/beta-Hydrolases"/>
    <property type="match status" value="1"/>
</dbReference>
<evidence type="ECO:0000259" key="3">
    <source>
        <dbReference type="SMART" id="SM00939"/>
    </source>
</evidence>
<dbReference type="EC" id="3.1.1.84" evidence="4"/>
<proteinExistence type="predicted"/>
<feature type="chain" id="PRO_5006917737" evidence="2">
    <location>
        <begin position="22"/>
        <end position="735"/>
    </location>
</feature>
<accession>A0A0W0YL69</accession>
<feature type="domain" description="Xaa-Pro dipeptidyl-peptidase C-terminal" evidence="3">
    <location>
        <begin position="314"/>
        <end position="552"/>
    </location>
</feature>
<dbReference type="InterPro" id="IPR029058">
    <property type="entry name" value="AB_hydrolase_fold"/>
</dbReference>
<dbReference type="InterPro" id="IPR000383">
    <property type="entry name" value="Xaa-Pro-like_dom"/>
</dbReference>
<evidence type="ECO:0000313" key="5">
    <source>
        <dbReference type="Proteomes" id="UP000054600"/>
    </source>
</evidence>
<dbReference type="SUPFAM" id="SSF49785">
    <property type="entry name" value="Galactose-binding domain-like"/>
    <property type="match status" value="1"/>
</dbReference>
<dbReference type="OrthoDB" id="9806163at2"/>
<keyword evidence="1 4" id="KW-0378">Hydrolase</keyword>
<gene>
    <name evidence="4" type="primary">cocE</name>
    <name evidence="4" type="ORF">Lsha_2517</name>
</gene>
<dbReference type="InterPro" id="IPR008979">
    <property type="entry name" value="Galactose-bd-like_sf"/>
</dbReference>
<dbReference type="PROSITE" id="PS51257">
    <property type="entry name" value="PROKAR_LIPOPROTEIN"/>
    <property type="match status" value="1"/>
</dbReference>
<dbReference type="STRING" id="1122169.Lsha_2517"/>
<reference evidence="4 5" key="1">
    <citation type="submission" date="2015-11" db="EMBL/GenBank/DDBJ databases">
        <title>Genomic analysis of 38 Legionella species identifies large and diverse effector repertoires.</title>
        <authorList>
            <person name="Burstein D."/>
            <person name="Amaro F."/>
            <person name="Zusman T."/>
            <person name="Lifshitz Z."/>
            <person name="Cohen O."/>
            <person name="Gilbert J.A."/>
            <person name="Pupko T."/>
            <person name="Shuman H.A."/>
            <person name="Segal G."/>
        </authorList>
    </citation>
    <scope>NUCLEOTIDE SEQUENCE [LARGE SCALE GENOMIC DNA]</scope>
    <source>
        <strain evidence="4 5">ATCC 49655</strain>
    </source>
</reference>
<protein>
    <submittedName>
        <fullName evidence="4">Cocaine esterase</fullName>
        <ecNumber evidence="4">3.1.1.84</ecNumber>
    </submittedName>
</protein>
<keyword evidence="2" id="KW-0732">Signal</keyword>
<sequence length="735" mass="84535">MKIKKNLCYLILLLLSQCAWIQSCLAEPVIRPQFYRIENTHFTMRDGVSLAATIYRPVKKGHYPVLLEVLPYRKDDSFANRNYQLYPYFAAHGLIMVSVDIRGTGSSGGKIPLREYSNQELDDIKELVLQLSQLPDANGNVGMWGISWGAFNAIMTAMDPQKPSALKAILIADGSDDIFYDDVHFIDGIFHVDSYELDMESENILPSPANNYSIDEEYFQNRFNRYPWFLNLKAHNKDSKFWQDKSLRKHYQQLNIPVFMIGGLSDGYRDSVYRMIKYLDPVQAPSRAIIGPWNHAWPHNSSIGPQIGWRKEALQFWHYYLKGAPVKKPEMNILSLFQRDGHLLADQPEQISGNWLHLKYNTQDVLAEDCLSIPLYAEAKKLVTPHHVGFNAGDWWGEIPADMKKEDRNAYLMDSKPLKADRSFMGMPFIQLKVSSSQPRAHFVFRLEDVAPDGSVTLVTGKAIHGDDLISRINPAPMIPYKVYDVQIPLHFSTWTFKKRHIIRLSLSTAQFPMFWPTPVDPEIIVHNFEKAGQGKRVLSLQKTPDINSPLRKKRKVEEPDSFDGHQYTLSRTAIDTPGDLQSLAQHTAPPLLQDMLPLSGEESILPVPFPFAGSNNSQSEQVKFFDQQTQKWVIEYKNTDYYWVGKRLYSYALGYNYQTPDKNNGVMIFHSESFNNVFTPKEEGEGAEYKKISTRSLIDIRSDKQEMHIQLTRQIWLDNELVGEKSWNKVIGRR</sequence>
<name>A0A0W0YL69_9GAMM</name>
<dbReference type="AlphaFoldDB" id="A0A0W0YL69"/>
<dbReference type="GO" id="GO:0008239">
    <property type="term" value="F:dipeptidyl-peptidase activity"/>
    <property type="evidence" value="ECO:0007669"/>
    <property type="project" value="InterPro"/>
</dbReference>
<evidence type="ECO:0000256" key="2">
    <source>
        <dbReference type="SAM" id="SignalP"/>
    </source>
</evidence>
<evidence type="ECO:0000256" key="1">
    <source>
        <dbReference type="ARBA" id="ARBA00022801"/>
    </source>
</evidence>
<dbReference type="Gene3D" id="2.60.120.260">
    <property type="entry name" value="Galactose-binding domain-like"/>
    <property type="match status" value="1"/>
</dbReference>
<feature type="signal peptide" evidence="2">
    <location>
        <begin position="1"/>
        <end position="21"/>
    </location>
</feature>
<dbReference type="NCBIfam" id="TIGR00976">
    <property type="entry name" value="CocE_NonD"/>
    <property type="match status" value="1"/>
</dbReference>
<dbReference type="InterPro" id="IPR005674">
    <property type="entry name" value="CocE/Ser_esterase"/>
</dbReference>
<organism evidence="4 5">
    <name type="scientific">Legionella shakespearei DSM 23087</name>
    <dbReference type="NCBI Taxonomy" id="1122169"/>
    <lineage>
        <taxon>Bacteria</taxon>
        <taxon>Pseudomonadati</taxon>
        <taxon>Pseudomonadota</taxon>
        <taxon>Gammaproteobacteria</taxon>
        <taxon>Legionellales</taxon>
        <taxon>Legionellaceae</taxon>
        <taxon>Legionella</taxon>
    </lineage>
</organism>
<dbReference type="RefSeq" id="WP_018576760.1">
    <property type="nucleotide sequence ID" value="NZ_KB892391.1"/>
</dbReference>
<dbReference type="EMBL" id="LNYW01000066">
    <property type="protein sequence ID" value="KTD57676.1"/>
    <property type="molecule type" value="Genomic_DNA"/>
</dbReference>
<dbReference type="InterPro" id="IPR013736">
    <property type="entry name" value="Xaa-Pro_dipept_C"/>
</dbReference>
<dbReference type="SMART" id="SM00939">
    <property type="entry name" value="PepX_C"/>
    <property type="match status" value="1"/>
</dbReference>
<dbReference type="Proteomes" id="UP000054600">
    <property type="component" value="Unassembled WGS sequence"/>
</dbReference>
<evidence type="ECO:0000313" key="4">
    <source>
        <dbReference type="EMBL" id="KTD57676.1"/>
    </source>
</evidence>
<dbReference type="PATRIC" id="fig|1122169.6.peg.2900"/>
<dbReference type="eggNOG" id="COG2936">
    <property type="taxonomic scope" value="Bacteria"/>
</dbReference>
<dbReference type="Pfam" id="PF02129">
    <property type="entry name" value="Peptidase_S15"/>
    <property type="match status" value="1"/>
</dbReference>
<keyword evidence="5" id="KW-1185">Reference proteome</keyword>